<proteinExistence type="predicted"/>
<dbReference type="Proteomes" id="UP000230423">
    <property type="component" value="Unassembled WGS sequence"/>
</dbReference>
<evidence type="ECO:0000256" key="1">
    <source>
        <dbReference type="SAM" id="MobiDB-lite"/>
    </source>
</evidence>
<accession>A0A2G9V1S3</accession>
<feature type="region of interest" description="Disordered" evidence="1">
    <location>
        <begin position="20"/>
        <end position="84"/>
    </location>
</feature>
<feature type="compositionally biased region" description="Basic residues" evidence="1">
    <location>
        <begin position="31"/>
        <end position="53"/>
    </location>
</feature>
<protein>
    <submittedName>
        <fullName evidence="2">Uncharacterized protein</fullName>
    </submittedName>
</protein>
<dbReference type="EMBL" id="KZ345060">
    <property type="protein sequence ID" value="PIO76336.1"/>
    <property type="molecule type" value="Genomic_DNA"/>
</dbReference>
<organism evidence="2 3">
    <name type="scientific">Teladorsagia circumcincta</name>
    <name type="common">Brown stomach worm</name>
    <name type="synonym">Ostertagia circumcincta</name>
    <dbReference type="NCBI Taxonomy" id="45464"/>
    <lineage>
        <taxon>Eukaryota</taxon>
        <taxon>Metazoa</taxon>
        <taxon>Ecdysozoa</taxon>
        <taxon>Nematoda</taxon>
        <taxon>Chromadorea</taxon>
        <taxon>Rhabditida</taxon>
        <taxon>Rhabditina</taxon>
        <taxon>Rhabditomorpha</taxon>
        <taxon>Strongyloidea</taxon>
        <taxon>Trichostrongylidae</taxon>
        <taxon>Teladorsagia</taxon>
    </lineage>
</organism>
<feature type="compositionally biased region" description="Basic residues" evidence="1">
    <location>
        <begin position="213"/>
        <end position="223"/>
    </location>
</feature>
<reference evidence="2 3" key="1">
    <citation type="submission" date="2015-09" db="EMBL/GenBank/DDBJ databases">
        <title>Draft genome of the parasitic nematode Teladorsagia circumcincta isolate WARC Sus (inbred).</title>
        <authorList>
            <person name="Mitreva M."/>
        </authorList>
    </citation>
    <scope>NUCLEOTIDE SEQUENCE [LARGE SCALE GENOMIC DNA]</scope>
    <source>
        <strain evidence="2 3">S</strain>
    </source>
</reference>
<feature type="compositionally biased region" description="Basic and acidic residues" evidence="1">
    <location>
        <begin position="158"/>
        <end position="185"/>
    </location>
</feature>
<sequence>MKEQHNDSTLIMLWWSSPLRATPSQNSTKSPTKKSKSHPTKSSTKRSKPRSAKSPRNASKIHAGKSSTKTPRTTSTTSPEVSEEGQKSIFIGFSIPDVLHMCPPISIIISDGRSDECIFDAKAIRLWLKTPPQHKSHDKDHHHHNKHKKQKKQTTITPKDKSKSLDKDEKGKANDMKVLELDKKSSSVSNETRVERREKDSRLNYNHKEDHRHSKLRKRKKEHKAQSLPARSDVPKKEFTFNLHTAEREEKSPKTNLESLRYEDADPLTKMSVQQNWFKSQSKVKADEEAAECDSPAGKIRNSLIIRIWGHIRSRCHLLDTGGSDDEKYSQCSGASRRPSRLSRKFFEDVYNKHDDFILSTDHVD</sequence>
<feature type="compositionally biased region" description="Basic residues" evidence="1">
    <location>
        <begin position="132"/>
        <end position="152"/>
    </location>
</feature>
<feature type="compositionally biased region" description="Low complexity" evidence="1">
    <location>
        <begin position="65"/>
        <end position="79"/>
    </location>
</feature>
<keyword evidence="3" id="KW-1185">Reference proteome</keyword>
<feature type="region of interest" description="Disordered" evidence="1">
    <location>
        <begin position="132"/>
        <end position="260"/>
    </location>
</feature>
<dbReference type="AlphaFoldDB" id="A0A2G9V1S3"/>
<feature type="compositionally biased region" description="Basic and acidic residues" evidence="1">
    <location>
        <begin position="192"/>
        <end position="212"/>
    </location>
</feature>
<feature type="compositionally biased region" description="Basic and acidic residues" evidence="1">
    <location>
        <begin position="233"/>
        <end position="253"/>
    </location>
</feature>
<evidence type="ECO:0000313" key="3">
    <source>
        <dbReference type="Proteomes" id="UP000230423"/>
    </source>
</evidence>
<name>A0A2G9V1S3_TELCI</name>
<gene>
    <name evidence="2" type="ORF">TELCIR_01599</name>
</gene>
<evidence type="ECO:0000313" key="2">
    <source>
        <dbReference type="EMBL" id="PIO76336.1"/>
    </source>
</evidence>